<name>A0A0M3JUK5_ANISI</name>
<dbReference type="Proteomes" id="UP000267096">
    <property type="component" value="Unassembled WGS sequence"/>
</dbReference>
<reference evidence="4" key="1">
    <citation type="submission" date="2017-02" db="UniProtKB">
        <authorList>
            <consortium name="WormBaseParasite"/>
        </authorList>
    </citation>
    <scope>IDENTIFICATION</scope>
</reference>
<accession>A0A0M3JUK5</accession>
<dbReference type="EMBL" id="UYRR01031060">
    <property type="protein sequence ID" value="VDK44833.1"/>
    <property type="molecule type" value="Genomic_DNA"/>
</dbReference>
<evidence type="ECO:0000313" key="2">
    <source>
        <dbReference type="EMBL" id="VDK44833.1"/>
    </source>
</evidence>
<evidence type="ECO:0000256" key="1">
    <source>
        <dbReference type="SAM" id="MobiDB-lite"/>
    </source>
</evidence>
<gene>
    <name evidence="2" type="ORF">ASIM_LOCUS11335</name>
</gene>
<keyword evidence="3" id="KW-1185">Reference proteome</keyword>
<organism evidence="4">
    <name type="scientific">Anisakis simplex</name>
    <name type="common">Herring worm</name>
    <dbReference type="NCBI Taxonomy" id="6269"/>
    <lineage>
        <taxon>Eukaryota</taxon>
        <taxon>Metazoa</taxon>
        <taxon>Ecdysozoa</taxon>
        <taxon>Nematoda</taxon>
        <taxon>Chromadorea</taxon>
        <taxon>Rhabditida</taxon>
        <taxon>Spirurina</taxon>
        <taxon>Ascaridomorpha</taxon>
        <taxon>Ascaridoidea</taxon>
        <taxon>Anisakidae</taxon>
        <taxon>Anisakis</taxon>
        <taxon>Anisakis simplex complex</taxon>
    </lineage>
</organism>
<reference evidence="2 3" key="2">
    <citation type="submission" date="2018-11" db="EMBL/GenBank/DDBJ databases">
        <authorList>
            <consortium name="Pathogen Informatics"/>
        </authorList>
    </citation>
    <scope>NUCLEOTIDE SEQUENCE [LARGE SCALE GENOMIC DNA]</scope>
</reference>
<dbReference type="OrthoDB" id="10018779at2759"/>
<feature type="region of interest" description="Disordered" evidence="1">
    <location>
        <begin position="178"/>
        <end position="197"/>
    </location>
</feature>
<evidence type="ECO:0000313" key="3">
    <source>
        <dbReference type="Proteomes" id="UP000267096"/>
    </source>
</evidence>
<dbReference type="WBParaSite" id="ASIM_0001186901-mRNA-1">
    <property type="protein sequence ID" value="ASIM_0001186901-mRNA-1"/>
    <property type="gene ID" value="ASIM_0001186901"/>
</dbReference>
<sequence length="197" mass="21349">MLQTGLSASQSFFGRTCKPSKNDGERHGEHGGAALLSKIKLQCKNGGNCNVQAMLSSPKDEGTLKFTSDERLSLSSSLLWFSAEPSLTRALNDTSSSLSDAASYSRYGRRSKYFKVSSVLDAQEKAGISNATPQTSPPLPLAKPVPLPFWSLPVWICQDALIKQQFLSAIDSDVTDNENHVLPQTEPLDLSLKKTSS</sequence>
<protein>
    <submittedName>
        <fullName evidence="2 4">Uncharacterized protein</fullName>
    </submittedName>
</protein>
<proteinExistence type="predicted"/>
<feature type="region of interest" description="Disordered" evidence="1">
    <location>
        <begin position="1"/>
        <end position="30"/>
    </location>
</feature>
<feature type="compositionally biased region" description="Polar residues" evidence="1">
    <location>
        <begin position="1"/>
        <end position="13"/>
    </location>
</feature>
<feature type="compositionally biased region" description="Basic and acidic residues" evidence="1">
    <location>
        <begin position="20"/>
        <end position="30"/>
    </location>
</feature>
<dbReference type="AlphaFoldDB" id="A0A0M3JUK5"/>
<evidence type="ECO:0000313" key="4">
    <source>
        <dbReference type="WBParaSite" id="ASIM_0001186901-mRNA-1"/>
    </source>
</evidence>